<protein>
    <submittedName>
        <fullName evidence="3">Gastric triacylglycerol lipase-like</fullName>
    </submittedName>
</protein>
<proteinExistence type="inferred from homology"/>
<evidence type="ECO:0000313" key="3">
    <source>
        <dbReference type="EMBL" id="CAB3995790.1"/>
    </source>
</evidence>
<comment type="similarity">
    <text evidence="1">Belongs to the AB hydrolase superfamily. Lipase family.</text>
</comment>
<dbReference type="EMBL" id="CACRXK020002730">
    <property type="protein sequence ID" value="CAB3995790.1"/>
    <property type="molecule type" value="Genomic_DNA"/>
</dbReference>
<name>A0A6S7HIJ7_PARCT</name>
<dbReference type="InterPro" id="IPR006693">
    <property type="entry name" value="AB_hydrolase_lipase"/>
</dbReference>
<dbReference type="PIRSF" id="PIRSF000862">
    <property type="entry name" value="Steryl_ester_lip"/>
    <property type="match status" value="1"/>
</dbReference>
<organism evidence="3 4">
    <name type="scientific">Paramuricea clavata</name>
    <name type="common">Red gorgonian</name>
    <name type="synonym">Violescent sea-whip</name>
    <dbReference type="NCBI Taxonomy" id="317549"/>
    <lineage>
        <taxon>Eukaryota</taxon>
        <taxon>Metazoa</taxon>
        <taxon>Cnidaria</taxon>
        <taxon>Anthozoa</taxon>
        <taxon>Octocorallia</taxon>
        <taxon>Malacalcyonacea</taxon>
        <taxon>Plexauridae</taxon>
        <taxon>Paramuricea</taxon>
    </lineage>
</organism>
<dbReference type="OrthoDB" id="9974421at2759"/>
<dbReference type="InterPro" id="IPR029058">
    <property type="entry name" value="AB_hydrolase_fold"/>
</dbReference>
<comment type="caution">
    <text evidence="3">The sequence shown here is derived from an EMBL/GenBank/DDBJ whole genome shotgun (WGS) entry which is preliminary data.</text>
</comment>
<gene>
    <name evidence="3" type="ORF">PACLA_8A023929</name>
</gene>
<feature type="non-terminal residue" evidence="3">
    <location>
        <position position="398"/>
    </location>
</feature>
<sequence length="398" mass="45530">TSILSSTAAKFQMKTFERLSMFRNSASQIIQHWGYPVEEYDVTTSDGYILTVQRIPRGRYDNETGTKRPVVFLQHGLLGSSSQWITNLPNQSLGFVLADRGFDVWLGNSRGNAYALKHERMSTDSDKFWDFSFDEFAKYDLPASLEFAMACSKQRHISYIGHSQGTTIGFAAFSQNQTLAAKVDLFIALAPVATVGNMISPIKYLSYFSGGIQWLFWLFGVRDFLPSTFITRSLGRYVCEDDLGSIWCSNIMFLMCGYDKAQLNETRLPVYVAHTPAGTSVKDVVHFAQMYRSAKFQMYDYGWRYKNRIHYGQSTPKQYDVTKIRVPVALFSADNDWLATPKDVSLLVPKLQTLVFRKSLKSWDHLDFIWGMDASTLIYEDIDRLLKKFKRRAKILGV</sequence>
<evidence type="ECO:0000313" key="4">
    <source>
        <dbReference type="Proteomes" id="UP001152795"/>
    </source>
</evidence>
<dbReference type="Pfam" id="PF04083">
    <property type="entry name" value="Abhydro_lipase"/>
    <property type="match status" value="1"/>
</dbReference>
<dbReference type="FunFam" id="3.40.50.1820:FF:000012">
    <property type="entry name" value="Lipase"/>
    <property type="match status" value="1"/>
</dbReference>
<accession>A0A6S7HIJ7</accession>
<evidence type="ECO:0000256" key="1">
    <source>
        <dbReference type="ARBA" id="ARBA00010701"/>
    </source>
</evidence>
<dbReference type="PANTHER" id="PTHR11005">
    <property type="entry name" value="LYSOSOMAL ACID LIPASE-RELATED"/>
    <property type="match status" value="1"/>
</dbReference>
<dbReference type="GO" id="GO:0006629">
    <property type="term" value="P:lipid metabolic process"/>
    <property type="evidence" value="ECO:0007669"/>
    <property type="project" value="InterPro"/>
</dbReference>
<feature type="domain" description="Partial AB-hydrolase lipase" evidence="2">
    <location>
        <begin position="27"/>
        <end position="88"/>
    </location>
</feature>
<reference evidence="3" key="1">
    <citation type="submission" date="2020-04" db="EMBL/GenBank/DDBJ databases">
        <authorList>
            <person name="Alioto T."/>
            <person name="Alioto T."/>
            <person name="Gomez Garrido J."/>
        </authorList>
    </citation>
    <scope>NUCLEOTIDE SEQUENCE</scope>
    <source>
        <strain evidence="3">A484AB</strain>
    </source>
</reference>
<keyword evidence="4" id="KW-1185">Reference proteome</keyword>
<dbReference type="InterPro" id="IPR025483">
    <property type="entry name" value="Lipase_euk"/>
</dbReference>
<dbReference type="Gene3D" id="3.40.50.1820">
    <property type="entry name" value="alpha/beta hydrolase"/>
    <property type="match status" value="1"/>
</dbReference>
<dbReference type="GO" id="GO:0016788">
    <property type="term" value="F:hydrolase activity, acting on ester bonds"/>
    <property type="evidence" value="ECO:0007669"/>
    <property type="project" value="InterPro"/>
</dbReference>
<dbReference type="SUPFAM" id="SSF53474">
    <property type="entry name" value="alpha/beta-Hydrolases"/>
    <property type="match status" value="1"/>
</dbReference>
<evidence type="ECO:0000259" key="2">
    <source>
        <dbReference type="Pfam" id="PF04083"/>
    </source>
</evidence>
<dbReference type="AlphaFoldDB" id="A0A6S7HIJ7"/>
<dbReference type="Proteomes" id="UP001152795">
    <property type="component" value="Unassembled WGS sequence"/>
</dbReference>